<protein>
    <recommendedName>
        <fullName evidence="2">BIG2 domain-containing protein</fullName>
    </recommendedName>
</protein>
<dbReference type="SMART" id="SM00635">
    <property type="entry name" value="BID_2"/>
    <property type="match status" value="2"/>
</dbReference>
<name>A0A3B0CI78_9BACL</name>
<reference evidence="3 4" key="1">
    <citation type="journal article" date="2007" name="Int. J. Syst. Evol. Microbiol.">
        <title>Paenibacillus ginsengarvi sp. nov., isolated from soil from ginseng cultivation.</title>
        <authorList>
            <person name="Yoon M.H."/>
            <person name="Ten L.N."/>
            <person name="Im W.T."/>
        </authorList>
    </citation>
    <scope>NUCLEOTIDE SEQUENCE [LARGE SCALE GENOMIC DNA]</scope>
    <source>
        <strain evidence="3 4">KCTC 13059</strain>
    </source>
</reference>
<proteinExistence type="predicted"/>
<dbReference type="SUPFAM" id="SSF49373">
    <property type="entry name" value="Invasin/intimin cell-adhesion fragments"/>
    <property type="match status" value="2"/>
</dbReference>
<dbReference type="Gene3D" id="2.60.40.1080">
    <property type="match status" value="2"/>
</dbReference>
<keyword evidence="4" id="KW-1185">Reference proteome</keyword>
<feature type="domain" description="BIG2" evidence="2">
    <location>
        <begin position="447"/>
        <end position="526"/>
    </location>
</feature>
<accession>A0A3B0CI78</accession>
<dbReference type="Proteomes" id="UP000282311">
    <property type="component" value="Unassembled WGS sequence"/>
</dbReference>
<dbReference type="InterPro" id="IPR011044">
    <property type="entry name" value="Quino_amine_DH_bsu"/>
</dbReference>
<sequence>MFKLGRWTKSLLVSVLLFGLLPGWNAGVAEAEGQAPGIEWERQIEGSVRVIDVQPLSNGGYTTMGAVKEGELYLDRTDAQGNKQWSKTVTLTENDKNVTVESVQHTRDGGYIVGGTITFFHWRYRDYYIAKLDGNGDIQWKIVDSAGAYGSFQMIRETNDGGFIYVEYTESMNAGFFSTSAIKIDSSGNKEWTKVLGGGRWVDPDVAAQSVRQTADDGYMVGGFKAGSFSIWKLDAAGTIEWNRLYPVRGGYVVPASNGGYAIAGTGASGENVIIMTDSSGAQQWTKTWNGGQTVSLDTTKDGGYLVGTNQNAVKTDGNASTLWTYSVSDLSKAISTDDGGTILVRSPNTIVKLAGPSAPPQGRLKLDSMNYSLAPGQTIDTVLKFVYSGGQTNVTRFGAYSVAEPAIASVDASGNIKGLMPGQTVLTATYNGLQTKANVYIYGGGTQNSLKFDSSEYSLSVGQSLDTVVSAVYAGQTSIVTGQTVYSVGDPSVASIDTAGVITGLKRGMTALTATYNGMKATAKAYVY</sequence>
<organism evidence="3 4">
    <name type="scientific">Paenibacillus ginsengarvi</name>
    <dbReference type="NCBI Taxonomy" id="400777"/>
    <lineage>
        <taxon>Bacteria</taxon>
        <taxon>Bacillati</taxon>
        <taxon>Bacillota</taxon>
        <taxon>Bacilli</taxon>
        <taxon>Bacillales</taxon>
        <taxon>Paenibacillaceae</taxon>
        <taxon>Paenibacillus</taxon>
    </lineage>
</organism>
<dbReference type="AlphaFoldDB" id="A0A3B0CI78"/>
<feature type="signal peptide" evidence="1">
    <location>
        <begin position="1"/>
        <end position="26"/>
    </location>
</feature>
<dbReference type="PANTHER" id="PTHR42754:SF1">
    <property type="entry name" value="LIPOPROTEIN"/>
    <property type="match status" value="1"/>
</dbReference>
<evidence type="ECO:0000313" key="4">
    <source>
        <dbReference type="Proteomes" id="UP000282311"/>
    </source>
</evidence>
<dbReference type="PANTHER" id="PTHR42754">
    <property type="entry name" value="ENDOGLUCANASE"/>
    <property type="match status" value="1"/>
</dbReference>
<dbReference type="SUPFAM" id="SSF50969">
    <property type="entry name" value="YVTN repeat-like/Quinoprotein amine dehydrogenase"/>
    <property type="match status" value="1"/>
</dbReference>
<keyword evidence="1" id="KW-0732">Signal</keyword>
<dbReference type="EMBL" id="RBAH01000011">
    <property type="protein sequence ID" value="RKN83706.1"/>
    <property type="molecule type" value="Genomic_DNA"/>
</dbReference>
<dbReference type="RefSeq" id="WP_120748250.1">
    <property type="nucleotide sequence ID" value="NZ_RBAH01000011.1"/>
</dbReference>
<evidence type="ECO:0000259" key="2">
    <source>
        <dbReference type="SMART" id="SM00635"/>
    </source>
</evidence>
<evidence type="ECO:0000313" key="3">
    <source>
        <dbReference type="EMBL" id="RKN83706.1"/>
    </source>
</evidence>
<feature type="chain" id="PRO_5038347409" description="BIG2 domain-containing protein" evidence="1">
    <location>
        <begin position="27"/>
        <end position="529"/>
    </location>
</feature>
<dbReference type="InterPro" id="IPR008964">
    <property type="entry name" value="Invasin/intimin_cell_adhesion"/>
</dbReference>
<gene>
    <name evidence="3" type="ORF">D7M11_16005</name>
</gene>
<feature type="domain" description="BIG2" evidence="2">
    <location>
        <begin position="361"/>
        <end position="441"/>
    </location>
</feature>
<dbReference type="InterPro" id="IPR003343">
    <property type="entry name" value="Big_2"/>
</dbReference>
<evidence type="ECO:0000256" key="1">
    <source>
        <dbReference type="SAM" id="SignalP"/>
    </source>
</evidence>
<comment type="caution">
    <text evidence="3">The sequence shown here is derived from an EMBL/GenBank/DDBJ whole genome shotgun (WGS) entry which is preliminary data.</text>
</comment>
<dbReference type="OrthoDB" id="2540070at2"/>